<evidence type="ECO:0000256" key="6">
    <source>
        <dbReference type="ARBA" id="ARBA00023136"/>
    </source>
</evidence>
<feature type="domain" description="MgtC/SapB/SrpB/YhiD N-terminal" evidence="8">
    <location>
        <begin position="24"/>
        <end position="153"/>
    </location>
</feature>
<keyword evidence="6 7" id="KW-0472">Membrane</keyword>
<sequence>MDLIQYINEQFINENFDTMLYRVLLATVLCGLIGFERELKNHQAGFRTHILVGVGACVMMLLSVYGFDPYINDHDTVRFDPARIPSYVISGIGFLGAGTILVHGMTIRGLTTAASIWTVAGLGLVIGAGMYALGILATLVVLLSLIFLNSFEKLFTRHKDKNQLHLLINQEAHIGEILDLLEEFRLQIKRMEIKSDEMDRRNVHIELEKRQEFNRHELLNQLSKLNDVTYIYNNDDMDITNK</sequence>
<comment type="subcellular location">
    <subcellularLocation>
        <location evidence="1">Cell membrane</location>
        <topology evidence="1">Multi-pass membrane protein</topology>
    </subcellularLocation>
</comment>
<evidence type="ECO:0000256" key="7">
    <source>
        <dbReference type="SAM" id="Phobius"/>
    </source>
</evidence>
<gene>
    <name evidence="9" type="ORF">J2S77_002439</name>
</gene>
<feature type="transmembrane region" description="Helical" evidence="7">
    <location>
        <begin position="48"/>
        <end position="67"/>
    </location>
</feature>
<organism evidence="9 10">
    <name type="scientific">Alkalibacillus salilacus</name>
    <dbReference type="NCBI Taxonomy" id="284582"/>
    <lineage>
        <taxon>Bacteria</taxon>
        <taxon>Bacillati</taxon>
        <taxon>Bacillota</taxon>
        <taxon>Bacilli</taxon>
        <taxon>Bacillales</taxon>
        <taxon>Bacillaceae</taxon>
        <taxon>Alkalibacillus</taxon>
    </lineage>
</organism>
<dbReference type="EMBL" id="JAUSTQ010000011">
    <property type="protein sequence ID" value="MDQ0160436.1"/>
    <property type="molecule type" value="Genomic_DNA"/>
</dbReference>
<comment type="similarity">
    <text evidence="2">Belongs to the MgtC/SapB family.</text>
</comment>
<dbReference type="Pfam" id="PF02308">
    <property type="entry name" value="MgtC"/>
    <property type="match status" value="1"/>
</dbReference>
<keyword evidence="5 7" id="KW-1133">Transmembrane helix</keyword>
<protein>
    <submittedName>
        <fullName evidence="9">Mg2+ transporter-C (MgtC) family protein</fullName>
    </submittedName>
</protein>
<dbReference type="PANTHER" id="PTHR33778">
    <property type="entry name" value="PROTEIN MGTC"/>
    <property type="match status" value="1"/>
</dbReference>
<keyword evidence="10" id="KW-1185">Reference proteome</keyword>
<evidence type="ECO:0000313" key="9">
    <source>
        <dbReference type="EMBL" id="MDQ0160436.1"/>
    </source>
</evidence>
<reference evidence="9 10" key="1">
    <citation type="submission" date="2023-07" db="EMBL/GenBank/DDBJ databases">
        <title>Genomic Encyclopedia of Type Strains, Phase IV (KMG-IV): sequencing the most valuable type-strain genomes for metagenomic binning, comparative biology and taxonomic classification.</title>
        <authorList>
            <person name="Goeker M."/>
        </authorList>
    </citation>
    <scope>NUCLEOTIDE SEQUENCE [LARGE SCALE GENOMIC DNA]</scope>
    <source>
        <strain evidence="9 10">DSM 16460</strain>
    </source>
</reference>
<proteinExistence type="inferred from homology"/>
<evidence type="ECO:0000256" key="5">
    <source>
        <dbReference type="ARBA" id="ARBA00022989"/>
    </source>
</evidence>
<evidence type="ECO:0000313" key="10">
    <source>
        <dbReference type="Proteomes" id="UP001224359"/>
    </source>
</evidence>
<name>A0ABT9VHJ2_9BACI</name>
<dbReference type="PANTHER" id="PTHR33778:SF1">
    <property type="entry name" value="MAGNESIUM TRANSPORTER YHID-RELATED"/>
    <property type="match status" value="1"/>
</dbReference>
<feature type="transmembrane region" description="Helical" evidence="7">
    <location>
        <begin position="19"/>
        <end position="36"/>
    </location>
</feature>
<dbReference type="Proteomes" id="UP001224359">
    <property type="component" value="Unassembled WGS sequence"/>
</dbReference>
<dbReference type="InterPro" id="IPR049177">
    <property type="entry name" value="MgtC_SapB_SrpB_YhiD_N"/>
</dbReference>
<dbReference type="PRINTS" id="PR01837">
    <property type="entry name" value="MGTCSAPBPROT"/>
</dbReference>
<keyword evidence="3" id="KW-1003">Cell membrane</keyword>
<feature type="transmembrane region" description="Helical" evidence="7">
    <location>
        <begin position="119"/>
        <end position="148"/>
    </location>
</feature>
<keyword evidence="4 7" id="KW-0812">Transmembrane</keyword>
<evidence type="ECO:0000259" key="8">
    <source>
        <dbReference type="Pfam" id="PF02308"/>
    </source>
</evidence>
<evidence type="ECO:0000256" key="3">
    <source>
        <dbReference type="ARBA" id="ARBA00022475"/>
    </source>
</evidence>
<evidence type="ECO:0000256" key="1">
    <source>
        <dbReference type="ARBA" id="ARBA00004651"/>
    </source>
</evidence>
<feature type="transmembrane region" description="Helical" evidence="7">
    <location>
        <begin position="87"/>
        <end position="107"/>
    </location>
</feature>
<comment type="caution">
    <text evidence="9">The sequence shown here is derived from an EMBL/GenBank/DDBJ whole genome shotgun (WGS) entry which is preliminary data.</text>
</comment>
<evidence type="ECO:0000256" key="4">
    <source>
        <dbReference type="ARBA" id="ARBA00022692"/>
    </source>
</evidence>
<accession>A0ABT9VHJ2</accession>
<dbReference type="InterPro" id="IPR003416">
    <property type="entry name" value="MgtC/SapB/SrpB/YhiD_fam"/>
</dbReference>
<evidence type="ECO:0000256" key="2">
    <source>
        <dbReference type="ARBA" id="ARBA00009298"/>
    </source>
</evidence>